<comment type="subcellular location">
    <subcellularLocation>
        <location evidence="1 5">Bacterial flagellum basal body</location>
    </subcellularLocation>
</comment>
<proteinExistence type="inferred from homology"/>
<protein>
    <recommendedName>
        <fullName evidence="3 5">Flagellar hook protein FlgE</fullName>
    </recommendedName>
</protein>
<dbReference type="PANTHER" id="PTHR30435:SF1">
    <property type="entry name" value="FLAGELLAR HOOK PROTEIN FLGE"/>
    <property type="match status" value="1"/>
</dbReference>
<organism evidence="11 12">
    <name type="scientific">Billgrantia pellis</name>
    <dbReference type="NCBI Taxonomy" id="2606936"/>
    <lineage>
        <taxon>Bacteria</taxon>
        <taxon>Pseudomonadati</taxon>
        <taxon>Pseudomonadota</taxon>
        <taxon>Gammaproteobacteria</taxon>
        <taxon>Oceanospirillales</taxon>
        <taxon>Halomonadaceae</taxon>
        <taxon>Billgrantia</taxon>
    </lineage>
</organism>
<dbReference type="Pfam" id="PF22692">
    <property type="entry name" value="LlgE_F_G_D1"/>
    <property type="match status" value="1"/>
</dbReference>
<comment type="caution">
    <text evidence="11">The sequence shown here is derived from an EMBL/GenBank/DDBJ whole genome shotgun (WGS) entry which is preliminary data.</text>
</comment>
<dbReference type="InterPro" id="IPR053967">
    <property type="entry name" value="LlgE_F_G-like_D1"/>
</dbReference>
<dbReference type="InterPro" id="IPR001444">
    <property type="entry name" value="Flag_bb_rod_N"/>
</dbReference>
<evidence type="ECO:0000256" key="2">
    <source>
        <dbReference type="ARBA" id="ARBA00009677"/>
    </source>
</evidence>
<evidence type="ECO:0000259" key="7">
    <source>
        <dbReference type="Pfam" id="PF00460"/>
    </source>
</evidence>
<keyword evidence="11" id="KW-0282">Flagellum</keyword>
<dbReference type="Pfam" id="PF07559">
    <property type="entry name" value="FlgE_D2"/>
    <property type="match status" value="1"/>
</dbReference>
<dbReference type="AlphaFoldDB" id="A0A7V7KHN2"/>
<dbReference type="InterPro" id="IPR037925">
    <property type="entry name" value="FlgE/F/G-like"/>
</dbReference>
<dbReference type="RefSeq" id="WP_149326672.1">
    <property type="nucleotide sequence ID" value="NZ_VTPY01000001.1"/>
</dbReference>
<keyword evidence="12" id="KW-1185">Reference proteome</keyword>
<evidence type="ECO:0000313" key="11">
    <source>
        <dbReference type="EMBL" id="KAA0014462.1"/>
    </source>
</evidence>
<evidence type="ECO:0000259" key="10">
    <source>
        <dbReference type="Pfam" id="PF22692"/>
    </source>
</evidence>
<dbReference type="EMBL" id="VTPY01000001">
    <property type="protein sequence ID" value="KAA0014462.1"/>
    <property type="molecule type" value="Genomic_DNA"/>
</dbReference>
<comment type="function">
    <text evidence="5">A flexible structure which links the flagellar filament to the drive apparatus in the basal body.</text>
</comment>
<feature type="domain" description="Flagellar basal-body/hook protein C-terminal" evidence="8">
    <location>
        <begin position="470"/>
        <end position="514"/>
    </location>
</feature>
<feature type="region of interest" description="Disordered" evidence="6">
    <location>
        <begin position="273"/>
        <end position="314"/>
    </location>
</feature>
<comment type="similarity">
    <text evidence="2 5">Belongs to the flagella basal body rod proteins family.</text>
</comment>
<evidence type="ECO:0000256" key="1">
    <source>
        <dbReference type="ARBA" id="ARBA00004117"/>
    </source>
</evidence>
<evidence type="ECO:0000256" key="3">
    <source>
        <dbReference type="ARBA" id="ARBA00019015"/>
    </source>
</evidence>
<dbReference type="SUPFAM" id="SSF117143">
    <property type="entry name" value="Flagellar hook protein flgE"/>
    <property type="match status" value="2"/>
</dbReference>
<sequence>MSFSQALSGLNAQSQRLGTIGNNIANSQTVGFKGSNVQFSDVFANSKVGLGTQVSTVLQNFKEGNIESTGRNLDLAVAGEGFFRYQQPNGEIAYSRNGQLTMTASGELINAQGAQIMGYGLNAQGAVQVGGQPVALTVDAEDMPARATTNVNVTFNLDSREVSGSDLNSTELASGEIINYHYANNFTVYDSLGNPVNATVYYEKVGGPESQNVWQAKVVADGAYDPANDFLMEFNANGGLVGVREIDGDYLTAQDTYQAAQADVLSAEQVRDAAQSQRDQRQAELEEAQATLDAMDPSDPEYTAAEEARDDAEAARDLAQTELTTAEGELTTAEDARDSAETAWVAAFNALESGQRKEIAFDIDNGGEPLVFNYDPAGSTQFGNASTTSSLTQNGYTSGALVGITIEEDGTVMRNYSNEQSRPQGQIALVNFRNPEGLNPAGDNLWTATQASGQELIGAPGTGMLGGIISNAIETSNVDMAGELVNMIVAQRAYQANSQTIKTQDELLQTVINLR</sequence>
<dbReference type="GO" id="GO:0071978">
    <property type="term" value="P:bacterial-type flagellum-dependent swarming motility"/>
    <property type="evidence" value="ECO:0007669"/>
    <property type="project" value="TreeGrafter"/>
</dbReference>
<dbReference type="Gene3D" id="2.60.98.20">
    <property type="entry name" value="Flagellar hook protein FlgE"/>
    <property type="match status" value="1"/>
</dbReference>
<evidence type="ECO:0000256" key="5">
    <source>
        <dbReference type="RuleBase" id="RU362116"/>
    </source>
</evidence>
<evidence type="ECO:0000256" key="4">
    <source>
        <dbReference type="ARBA" id="ARBA00023143"/>
    </source>
</evidence>
<dbReference type="GO" id="GO:0009425">
    <property type="term" value="C:bacterial-type flagellum basal body"/>
    <property type="evidence" value="ECO:0007669"/>
    <property type="project" value="UniProtKB-SubCell"/>
</dbReference>
<dbReference type="PANTHER" id="PTHR30435">
    <property type="entry name" value="FLAGELLAR PROTEIN"/>
    <property type="match status" value="1"/>
</dbReference>
<keyword evidence="11" id="KW-0969">Cilium</keyword>
<dbReference type="NCBIfam" id="TIGR03506">
    <property type="entry name" value="FlgEFG_subfam"/>
    <property type="match status" value="2"/>
</dbReference>
<reference evidence="11 12" key="1">
    <citation type="submission" date="2019-08" db="EMBL/GenBank/DDBJ databases">
        <title>Bioinformatics analysis of the strain L3 and L5.</title>
        <authorList>
            <person name="Li X."/>
        </authorList>
    </citation>
    <scope>NUCLEOTIDE SEQUENCE [LARGE SCALE GENOMIC DNA]</scope>
    <source>
        <strain evidence="11 12">L5</strain>
    </source>
</reference>
<evidence type="ECO:0000313" key="12">
    <source>
        <dbReference type="Proteomes" id="UP000486760"/>
    </source>
</evidence>
<keyword evidence="4 5" id="KW-0975">Bacterial flagellum</keyword>
<dbReference type="GO" id="GO:0009424">
    <property type="term" value="C:bacterial-type flagellum hook"/>
    <property type="evidence" value="ECO:0007669"/>
    <property type="project" value="TreeGrafter"/>
</dbReference>
<evidence type="ECO:0000256" key="6">
    <source>
        <dbReference type="SAM" id="MobiDB-lite"/>
    </source>
</evidence>
<feature type="domain" description="Flagellar hook protein FlgE/F/G-like D1" evidence="10">
    <location>
        <begin position="76"/>
        <end position="136"/>
    </location>
</feature>
<keyword evidence="11" id="KW-0966">Cell projection</keyword>
<accession>A0A7V7KHN2</accession>
<dbReference type="Pfam" id="PF06429">
    <property type="entry name" value="Flg_bbr_C"/>
    <property type="match status" value="1"/>
</dbReference>
<evidence type="ECO:0000259" key="9">
    <source>
        <dbReference type="Pfam" id="PF07559"/>
    </source>
</evidence>
<dbReference type="InterPro" id="IPR010930">
    <property type="entry name" value="Flg_bb/hook_C_dom"/>
</dbReference>
<feature type="domain" description="Flagellar hook protein FlgE D2" evidence="9">
    <location>
        <begin position="179"/>
        <end position="396"/>
    </location>
</feature>
<name>A0A7V7KHN2_9GAMM</name>
<dbReference type="InterPro" id="IPR011491">
    <property type="entry name" value="FlgE_D2"/>
</dbReference>
<gene>
    <name evidence="11" type="ORF">F0A17_02090</name>
</gene>
<feature type="domain" description="Flagellar basal body rod protein N-terminal" evidence="7">
    <location>
        <begin position="6"/>
        <end position="33"/>
    </location>
</feature>
<dbReference type="GO" id="GO:0005829">
    <property type="term" value="C:cytosol"/>
    <property type="evidence" value="ECO:0007669"/>
    <property type="project" value="TreeGrafter"/>
</dbReference>
<dbReference type="Proteomes" id="UP000486760">
    <property type="component" value="Unassembled WGS sequence"/>
</dbReference>
<dbReference type="InterPro" id="IPR037058">
    <property type="entry name" value="Falgellar_hook_FlgE_sf"/>
</dbReference>
<evidence type="ECO:0000259" key="8">
    <source>
        <dbReference type="Pfam" id="PF06429"/>
    </source>
</evidence>
<dbReference type="InterPro" id="IPR020013">
    <property type="entry name" value="Flagellar_FlgE/F/G"/>
</dbReference>
<dbReference type="Pfam" id="PF00460">
    <property type="entry name" value="Flg_bb_rod"/>
    <property type="match status" value="1"/>
</dbReference>